<name>A0A0E9XUP7_ANGAN</name>
<reference evidence="1" key="1">
    <citation type="submission" date="2014-11" db="EMBL/GenBank/DDBJ databases">
        <authorList>
            <person name="Amaro Gonzalez C."/>
        </authorList>
    </citation>
    <scope>NUCLEOTIDE SEQUENCE</scope>
</reference>
<dbReference type="AlphaFoldDB" id="A0A0E9XUP7"/>
<proteinExistence type="predicted"/>
<sequence length="37" mass="4315">MFCSFIARKKILVKKETKNHNNMKKNVTGSRNLCGKF</sequence>
<dbReference type="EMBL" id="GBXM01002208">
    <property type="protein sequence ID" value="JAI06370.1"/>
    <property type="molecule type" value="Transcribed_RNA"/>
</dbReference>
<organism evidence="1">
    <name type="scientific">Anguilla anguilla</name>
    <name type="common">European freshwater eel</name>
    <name type="synonym">Muraena anguilla</name>
    <dbReference type="NCBI Taxonomy" id="7936"/>
    <lineage>
        <taxon>Eukaryota</taxon>
        <taxon>Metazoa</taxon>
        <taxon>Chordata</taxon>
        <taxon>Craniata</taxon>
        <taxon>Vertebrata</taxon>
        <taxon>Euteleostomi</taxon>
        <taxon>Actinopterygii</taxon>
        <taxon>Neopterygii</taxon>
        <taxon>Teleostei</taxon>
        <taxon>Anguilliformes</taxon>
        <taxon>Anguillidae</taxon>
        <taxon>Anguilla</taxon>
    </lineage>
</organism>
<accession>A0A0E9XUP7</accession>
<evidence type="ECO:0000313" key="1">
    <source>
        <dbReference type="EMBL" id="JAI06370.1"/>
    </source>
</evidence>
<reference evidence="1" key="2">
    <citation type="journal article" date="2015" name="Fish Shellfish Immunol.">
        <title>Early steps in the European eel (Anguilla anguilla)-Vibrio vulnificus interaction in the gills: Role of the RtxA13 toxin.</title>
        <authorList>
            <person name="Callol A."/>
            <person name="Pajuelo D."/>
            <person name="Ebbesson L."/>
            <person name="Teles M."/>
            <person name="MacKenzie S."/>
            <person name="Amaro C."/>
        </authorList>
    </citation>
    <scope>NUCLEOTIDE SEQUENCE</scope>
</reference>
<protein>
    <submittedName>
        <fullName evidence="1">Uncharacterized protein</fullName>
    </submittedName>
</protein>